<sequence>MFFMIAKNDINNLRPDENRTPSNDLFKVGPPMKGPKDKPHVFVAKGNLYVFCQGLTYSEMYCPSTGEWTVLECKPQGIGALISHFVLDDKVYFGAECATSVGEYVLSFNLTGRPPRWNIVSDPPPPETFSMIFALLSDPLLC</sequence>
<organism evidence="1 2">
    <name type="scientific">Heracleum sosnowskyi</name>
    <dbReference type="NCBI Taxonomy" id="360622"/>
    <lineage>
        <taxon>Eukaryota</taxon>
        <taxon>Viridiplantae</taxon>
        <taxon>Streptophyta</taxon>
        <taxon>Embryophyta</taxon>
        <taxon>Tracheophyta</taxon>
        <taxon>Spermatophyta</taxon>
        <taxon>Magnoliopsida</taxon>
        <taxon>eudicotyledons</taxon>
        <taxon>Gunneridae</taxon>
        <taxon>Pentapetalae</taxon>
        <taxon>asterids</taxon>
        <taxon>campanulids</taxon>
        <taxon>Apiales</taxon>
        <taxon>Apiaceae</taxon>
        <taxon>Apioideae</taxon>
        <taxon>apioid superclade</taxon>
        <taxon>Tordylieae</taxon>
        <taxon>Tordyliinae</taxon>
        <taxon>Heracleum</taxon>
    </lineage>
</organism>
<gene>
    <name evidence="1" type="ORF">POM88_040591</name>
</gene>
<dbReference type="SUPFAM" id="SSF117281">
    <property type="entry name" value="Kelch motif"/>
    <property type="match status" value="1"/>
</dbReference>
<name>A0AAD8HCK2_9APIA</name>
<reference evidence="1" key="2">
    <citation type="submission" date="2023-05" db="EMBL/GenBank/DDBJ databases">
        <authorList>
            <person name="Schelkunov M.I."/>
        </authorList>
    </citation>
    <scope>NUCLEOTIDE SEQUENCE</scope>
    <source>
        <strain evidence="1">Hsosn_3</strain>
        <tissue evidence="1">Leaf</tissue>
    </source>
</reference>
<dbReference type="InterPro" id="IPR015915">
    <property type="entry name" value="Kelch-typ_b-propeller"/>
</dbReference>
<keyword evidence="2" id="KW-1185">Reference proteome</keyword>
<accession>A0AAD8HCK2</accession>
<dbReference type="AlphaFoldDB" id="A0AAD8HCK2"/>
<comment type="caution">
    <text evidence="1">The sequence shown here is derived from an EMBL/GenBank/DDBJ whole genome shotgun (WGS) entry which is preliminary data.</text>
</comment>
<dbReference type="EMBL" id="JAUIZM010000009">
    <property type="protein sequence ID" value="KAK1365030.1"/>
    <property type="molecule type" value="Genomic_DNA"/>
</dbReference>
<dbReference type="Proteomes" id="UP001237642">
    <property type="component" value="Unassembled WGS sequence"/>
</dbReference>
<reference evidence="1" key="1">
    <citation type="submission" date="2023-02" db="EMBL/GenBank/DDBJ databases">
        <title>Genome of toxic invasive species Heracleum sosnowskyi carries increased number of genes despite the absence of recent whole-genome duplications.</title>
        <authorList>
            <person name="Schelkunov M."/>
            <person name="Shtratnikova V."/>
            <person name="Makarenko M."/>
            <person name="Klepikova A."/>
            <person name="Omelchenko D."/>
            <person name="Novikova G."/>
            <person name="Obukhova E."/>
            <person name="Bogdanov V."/>
            <person name="Penin A."/>
            <person name="Logacheva M."/>
        </authorList>
    </citation>
    <scope>NUCLEOTIDE SEQUENCE</scope>
    <source>
        <strain evidence="1">Hsosn_3</strain>
        <tissue evidence="1">Leaf</tissue>
    </source>
</reference>
<dbReference type="Gene3D" id="2.120.10.80">
    <property type="entry name" value="Kelch-type beta propeller"/>
    <property type="match status" value="1"/>
</dbReference>
<evidence type="ECO:0000313" key="2">
    <source>
        <dbReference type="Proteomes" id="UP001237642"/>
    </source>
</evidence>
<evidence type="ECO:0000313" key="1">
    <source>
        <dbReference type="EMBL" id="KAK1365030.1"/>
    </source>
</evidence>
<proteinExistence type="predicted"/>
<protein>
    <submittedName>
        <fullName evidence="1">Uncharacterized protein</fullName>
    </submittedName>
</protein>